<keyword evidence="2" id="KW-1185">Reference proteome</keyword>
<accession>A0ABU0Y200</accession>
<dbReference type="Proteomes" id="UP001237592">
    <property type="component" value="Unassembled WGS sequence"/>
</dbReference>
<evidence type="ECO:0008006" key="3">
    <source>
        <dbReference type="Google" id="ProtNLM"/>
    </source>
</evidence>
<comment type="caution">
    <text evidence="1">The sequence shown here is derived from an EMBL/GenBank/DDBJ whole genome shotgun (WGS) entry which is preliminary data.</text>
</comment>
<evidence type="ECO:0000313" key="2">
    <source>
        <dbReference type="Proteomes" id="UP001237592"/>
    </source>
</evidence>
<evidence type="ECO:0000313" key="1">
    <source>
        <dbReference type="EMBL" id="MDQ4629851.1"/>
    </source>
</evidence>
<organism evidence="1 2">
    <name type="scientific">Janthinobacterium lividum</name>
    <dbReference type="NCBI Taxonomy" id="29581"/>
    <lineage>
        <taxon>Bacteria</taxon>
        <taxon>Pseudomonadati</taxon>
        <taxon>Pseudomonadota</taxon>
        <taxon>Betaproteobacteria</taxon>
        <taxon>Burkholderiales</taxon>
        <taxon>Oxalobacteraceae</taxon>
        <taxon>Janthinobacterium</taxon>
    </lineage>
</organism>
<gene>
    <name evidence="1" type="ORF">RB624_28555</name>
</gene>
<proteinExistence type="predicted"/>
<name>A0ABU0Y200_9BURK</name>
<protein>
    <recommendedName>
        <fullName evidence="3">Baseplate protein J-like domain-containing protein</fullName>
    </recommendedName>
</protein>
<reference evidence="1 2" key="1">
    <citation type="submission" date="2023-08" db="EMBL/GenBank/DDBJ databases">
        <title>Draft genome sequence of Janthinobacterium lividum.</title>
        <authorList>
            <person name="Chun B.H."/>
            <person name="Lee Y."/>
        </authorList>
    </citation>
    <scope>NUCLEOTIDE SEQUENCE [LARGE SCALE GENOMIC DNA]</scope>
    <source>
        <strain evidence="1 2">AMJK</strain>
    </source>
</reference>
<dbReference type="RefSeq" id="WP_307780792.1">
    <property type="nucleotide sequence ID" value="NZ_JAVFKP010000018.1"/>
</dbReference>
<dbReference type="EMBL" id="JAVFKP010000018">
    <property type="protein sequence ID" value="MDQ4629851.1"/>
    <property type="molecule type" value="Genomic_DNA"/>
</dbReference>
<sequence length="1020" mass="109624">MTSPTLDFRDAEQFYAQTLALAKAYVPEWSGYWNTLPPSASDVDQDPGLVLLKLFSQLAAYTADIENAMPEQRRLGFFQFMNMQLRAPLAAQALLRFLLKAGQPAATVPAQCAVLDAQDQTIRFQTNETLLVLPATLSAALTVIPAQDQFIDALPSLLGDQAGVPIFVASQLVDPAEQPLGHWFMMGDPTLFKPDDALQSITVTLTGKQLYPEYFGQWFDGALTPLTTQLTSSLSERQLDIVLGMPPRAAAVPLAQLQRQLYRAGEPGAGFDAAPLSGQDGEAQYWLLVKPAPQVKVLASLAQQLPVITGLNCTFKGKAIVPQQAACNGVLLDIANGAYPFGETPKTNDAFYLRSDSVFARTGALVTIYFTLTTLEYTFPVRLVWQFWDGLQWSAFNATTTDASTYQFVDRINNFQYDSPDGPTCIQFACPKFGPGTVAGSEGLWIRCVIAEGGYGQQGGIASTSVSTTIDAIPADVLGQAQKLGVSKYLNDVAGVNFSYTISQPSYYPPFVLSARIEYSFAAKPQSFWSYNAFTLSRFLFSPFKPVDALLTGFYFAFDDEGFAAACVGNKLVLYFYLQQEQAAPGRTLQWEYHDGQQWRALAVDDATYGLSRSGLVGFVVPAAMQAVYLFSQMAFWFRINNAHVDRTIRLYGMYPNTVMASNLTTLVDEVLGSSNEQMFQQFTLDYPPVLADLLLCVIEPAGLMAGQDPGAAEFADAELADVRVGAGEVARRWTQVENFAFSGPTDRVYTLDYANGLLTFGDGYNGMIPPPGHNNIVAIRYHHTQGLAGNVGAGALTVLRPGIANIAAVANPAPAAGGVGCATRAELAATSPALVRAGGWAVQLQDFTALAGAASAQVAQARAVEAEGNTIRIAVLPLSTDPLPYASPALLDQVGAYVRQYCLAALVGRIGIEAARYVPVSVTAQLAARIAPDQVQAEQARIAALLRAYFQPVYGGPPGQGWRFGQTVQASAIHVLLRSLPGVTGVLGLNVNGRQDGNVVLAPTELPVAGSMLVYISAV</sequence>